<keyword evidence="5" id="KW-0813">Transport</keyword>
<evidence type="ECO:0000256" key="1">
    <source>
        <dbReference type="ARBA" id="ARBA00004141"/>
    </source>
</evidence>
<feature type="compositionally biased region" description="Basic and acidic residues" evidence="6">
    <location>
        <begin position="9"/>
        <end position="35"/>
    </location>
</feature>
<feature type="transmembrane region" description="Helical" evidence="5">
    <location>
        <begin position="266"/>
        <end position="286"/>
    </location>
</feature>
<keyword evidence="9" id="KW-1185">Reference proteome</keyword>
<evidence type="ECO:0000313" key="8">
    <source>
        <dbReference type="EMBL" id="ELZ22669.1"/>
    </source>
</evidence>
<gene>
    <name evidence="8" type="ORF">C475_16246</name>
</gene>
<evidence type="ECO:0000256" key="6">
    <source>
        <dbReference type="SAM" id="MobiDB-lite"/>
    </source>
</evidence>
<dbReference type="InterPro" id="IPR035906">
    <property type="entry name" value="MetI-like_sf"/>
</dbReference>
<feature type="transmembrane region" description="Helical" evidence="5">
    <location>
        <begin position="400"/>
        <end position="422"/>
    </location>
</feature>
<evidence type="ECO:0000256" key="2">
    <source>
        <dbReference type="ARBA" id="ARBA00022692"/>
    </source>
</evidence>
<dbReference type="Gene3D" id="1.10.3720.10">
    <property type="entry name" value="MetI-like"/>
    <property type="match status" value="1"/>
</dbReference>
<dbReference type="SUPFAM" id="SSF161098">
    <property type="entry name" value="MetI-like"/>
    <property type="match status" value="1"/>
</dbReference>
<dbReference type="AlphaFoldDB" id="M0CLA7"/>
<dbReference type="PANTHER" id="PTHR42729:SF1">
    <property type="entry name" value="OLIGO_DIPEPTIDE TRANSPORT, PERMEASE PROTEIN (DPPC-2)"/>
    <property type="match status" value="1"/>
</dbReference>
<proteinExistence type="inferred from homology"/>
<feature type="domain" description="ABC transmembrane type-1" evidence="7">
    <location>
        <begin position="227"/>
        <end position="422"/>
    </location>
</feature>
<evidence type="ECO:0000313" key="9">
    <source>
        <dbReference type="Proteomes" id="UP000011626"/>
    </source>
</evidence>
<keyword evidence="2 5" id="KW-0812">Transmembrane</keyword>
<feature type="region of interest" description="Disordered" evidence="6">
    <location>
        <begin position="1"/>
        <end position="132"/>
    </location>
</feature>
<dbReference type="GO" id="GO:0005886">
    <property type="term" value="C:plasma membrane"/>
    <property type="evidence" value="ECO:0007669"/>
    <property type="project" value="UniProtKB-SubCell"/>
</dbReference>
<reference evidence="8 9" key="1">
    <citation type="journal article" date="2014" name="PLoS Genet.">
        <title>Phylogenetically driven sequencing of extremely halophilic archaea reveals strategies for static and dynamic osmo-response.</title>
        <authorList>
            <person name="Becker E.A."/>
            <person name="Seitzer P.M."/>
            <person name="Tritt A."/>
            <person name="Larsen D."/>
            <person name="Krusor M."/>
            <person name="Yao A.I."/>
            <person name="Wu D."/>
            <person name="Madern D."/>
            <person name="Eisen J.A."/>
            <person name="Darling A.E."/>
            <person name="Facciotti M.T."/>
        </authorList>
    </citation>
    <scope>NUCLEOTIDE SEQUENCE [LARGE SCALE GENOMIC DNA]</scope>
    <source>
        <strain evidence="8 9">2-9-1</strain>
    </source>
</reference>
<evidence type="ECO:0000256" key="4">
    <source>
        <dbReference type="ARBA" id="ARBA00023136"/>
    </source>
</evidence>
<evidence type="ECO:0000256" key="3">
    <source>
        <dbReference type="ARBA" id="ARBA00022989"/>
    </source>
</evidence>
<dbReference type="PANTHER" id="PTHR42729">
    <property type="entry name" value="OLIGO/DIPEPTIDE TRANSPORT, PERMEASE PROTEIN (DPPC-2)"/>
    <property type="match status" value="1"/>
</dbReference>
<comment type="similarity">
    <text evidence="5">Belongs to the binding-protein-dependent transport system permease family.</text>
</comment>
<feature type="transmembrane region" description="Helical" evidence="5">
    <location>
        <begin position="292"/>
        <end position="311"/>
    </location>
</feature>
<sequence>MLPVSPTDGEPRSGSETRAESARGNAPRDAERGAERPANGASRERDDSDDEPDSDPALDAVAGNDDAIDPETVTGTDDESGPSRPAVSGHAWKGRLPAADGDSTDQSSELRADGGEAGRPTAGRGPDGVSEFEQMADVTLTESERRRQWFEEKILAPARIVWDDWRARFGVVVVALYLFMGIVGPRLVAEPSPNQGERLVGAFRTLQHPFGTTASGIDILSQLVYATPAMLLMITAGAVFTVVLGTATGTLAGYKGGRVDSVLMTITDVMMTIPGLPLTIVLAAVLQIEGNPIVIGILITINAWAGLARAIRSQVLTLRDAEYVEASRIMGIGTPKIIGSDIVPNLMPYISMNFVRQARAVIFGAVGLYFLGVLPYTSNNWGVMMNAAVNRAGATSSPAAFHWLLVPMVTIIVLALGLTLLAQGADRVFNPRVRARHAKTVEDDGDDDDGGPRTVDPNVHEGGL</sequence>
<keyword evidence="3 5" id="KW-1133">Transmembrane helix</keyword>
<organism evidence="8 9">
    <name type="scientific">Halosimplex carlsbadense 2-9-1</name>
    <dbReference type="NCBI Taxonomy" id="797114"/>
    <lineage>
        <taxon>Archaea</taxon>
        <taxon>Methanobacteriati</taxon>
        <taxon>Methanobacteriota</taxon>
        <taxon>Stenosarchaea group</taxon>
        <taxon>Halobacteria</taxon>
        <taxon>Halobacteriales</taxon>
        <taxon>Haloarculaceae</taxon>
        <taxon>Halosimplex</taxon>
    </lineage>
</organism>
<evidence type="ECO:0000256" key="5">
    <source>
        <dbReference type="RuleBase" id="RU363032"/>
    </source>
</evidence>
<feature type="transmembrane region" description="Helical" evidence="5">
    <location>
        <begin position="169"/>
        <end position="189"/>
    </location>
</feature>
<feature type="compositionally biased region" description="Acidic residues" evidence="6">
    <location>
        <begin position="47"/>
        <end position="56"/>
    </location>
</feature>
<protein>
    <submittedName>
        <fullName evidence="8">Binding-protein-dependent transporters inner membrane component</fullName>
    </submittedName>
</protein>
<dbReference type="GO" id="GO:0055085">
    <property type="term" value="P:transmembrane transport"/>
    <property type="evidence" value="ECO:0007669"/>
    <property type="project" value="InterPro"/>
</dbReference>
<evidence type="ECO:0000259" key="7">
    <source>
        <dbReference type="PROSITE" id="PS50928"/>
    </source>
</evidence>
<dbReference type="EMBL" id="AOIU01000035">
    <property type="protein sequence ID" value="ELZ22669.1"/>
    <property type="molecule type" value="Genomic_DNA"/>
</dbReference>
<feature type="transmembrane region" description="Helical" evidence="5">
    <location>
        <begin position="360"/>
        <end position="377"/>
    </location>
</feature>
<dbReference type="eggNOG" id="arCOG00748">
    <property type="taxonomic scope" value="Archaea"/>
</dbReference>
<dbReference type="STRING" id="797114.C475_16246"/>
<comment type="caution">
    <text evidence="8">The sequence shown here is derived from an EMBL/GenBank/DDBJ whole genome shotgun (WGS) entry which is preliminary data.</text>
</comment>
<dbReference type="CDD" id="cd06261">
    <property type="entry name" value="TM_PBP2"/>
    <property type="match status" value="1"/>
</dbReference>
<feature type="region of interest" description="Disordered" evidence="6">
    <location>
        <begin position="439"/>
        <end position="464"/>
    </location>
</feature>
<accession>M0CLA7</accession>
<dbReference type="Proteomes" id="UP000011626">
    <property type="component" value="Unassembled WGS sequence"/>
</dbReference>
<dbReference type="PROSITE" id="PS50928">
    <property type="entry name" value="ABC_TM1"/>
    <property type="match status" value="1"/>
</dbReference>
<keyword evidence="4 5" id="KW-0472">Membrane</keyword>
<feature type="transmembrane region" description="Helical" evidence="5">
    <location>
        <begin position="230"/>
        <end position="254"/>
    </location>
</feature>
<dbReference type="Pfam" id="PF00528">
    <property type="entry name" value="BPD_transp_1"/>
    <property type="match status" value="1"/>
</dbReference>
<name>M0CLA7_9EURY</name>
<dbReference type="InterPro" id="IPR000515">
    <property type="entry name" value="MetI-like"/>
</dbReference>
<comment type="subcellular location">
    <subcellularLocation>
        <location evidence="5">Cell membrane</location>
        <topology evidence="5">Multi-pass membrane protein</topology>
    </subcellularLocation>
    <subcellularLocation>
        <location evidence="1">Membrane</location>
        <topology evidence="1">Multi-pass membrane protein</topology>
    </subcellularLocation>
</comment>
<dbReference type="PATRIC" id="fig|797114.5.peg.3300"/>